<evidence type="ECO:0000313" key="6">
    <source>
        <dbReference type="Proteomes" id="UP000029998"/>
    </source>
</evidence>
<comment type="caution">
    <text evidence="5">The sequence shown here is derived from an EMBL/GenBank/DDBJ whole genome shotgun (WGS) entry which is preliminary data.</text>
</comment>
<reference evidence="5 6" key="1">
    <citation type="submission" date="2013-08" db="EMBL/GenBank/DDBJ databases">
        <title>Genome sequencing of Lysobacter.</title>
        <authorList>
            <person name="Zhang S."/>
            <person name="Wang G."/>
        </authorList>
    </citation>
    <scope>NUCLEOTIDE SEQUENCE [LARGE SCALE GENOMIC DNA]</scope>
    <source>
        <strain evidence="5 6">GH1-9</strain>
    </source>
</reference>
<keyword evidence="6" id="KW-1185">Reference proteome</keyword>
<sequence>MTLQNTMDQLRDLRLTGMLEGLEHQLSQPTYSGLAFEQRLGHLVDAENSHRDTQRLKRLLKNARLKVNAEPEAIDYRPGRGLDRAVMADLLTCGWVERRQNVLLTGLTGTGKTWLACALGVQAARKGHTVAYKRVGRMLEELDVAHADGSLAKLRNQLAKVELLILDDFGLTQLGNRGRADLLEVLDDRVGSGATIVAGQMPIKDWHSFINDPALADAILDRLIHSSHKLALKGESMRKRKSSAQSSLDTE</sequence>
<dbReference type="SUPFAM" id="SSF52540">
    <property type="entry name" value="P-loop containing nucleoside triphosphate hydrolases"/>
    <property type="match status" value="1"/>
</dbReference>
<dbReference type="STRING" id="1385517.N800_05755"/>
<dbReference type="Gene3D" id="3.40.50.300">
    <property type="entry name" value="P-loop containing nucleotide triphosphate hydrolases"/>
    <property type="match status" value="1"/>
</dbReference>
<dbReference type="NCBIfam" id="NF038214">
    <property type="entry name" value="IS21_help_AAA"/>
    <property type="match status" value="1"/>
</dbReference>
<dbReference type="GO" id="GO:0006260">
    <property type="term" value="P:DNA replication"/>
    <property type="evidence" value="ECO:0007669"/>
    <property type="project" value="TreeGrafter"/>
</dbReference>
<dbReference type="EMBL" id="AVPU01000017">
    <property type="protein sequence ID" value="KGM54078.1"/>
    <property type="molecule type" value="Genomic_DNA"/>
</dbReference>
<accession>A0A0A0EVB6</accession>
<organism evidence="5 6">
    <name type="scientific">Lysobacter daejeonensis GH1-9</name>
    <dbReference type="NCBI Taxonomy" id="1385517"/>
    <lineage>
        <taxon>Bacteria</taxon>
        <taxon>Pseudomonadati</taxon>
        <taxon>Pseudomonadota</taxon>
        <taxon>Gammaproteobacteria</taxon>
        <taxon>Lysobacterales</taxon>
        <taxon>Lysobacteraceae</taxon>
        <taxon>Aerolutibacter</taxon>
    </lineage>
</organism>
<dbReference type="PIRSF" id="PIRSF003073">
    <property type="entry name" value="DNAC_TnpB_IstB"/>
    <property type="match status" value="1"/>
</dbReference>
<dbReference type="InterPro" id="IPR002611">
    <property type="entry name" value="IstB_ATP-bd"/>
</dbReference>
<evidence type="ECO:0000259" key="4">
    <source>
        <dbReference type="SMART" id="SM00382"/>
    </source>
</evidence>
<dbReference type="PANTHER" id="PTHR30050:SF4">
    <property type="entry name" value="ATP-BINDING PROTEIN RV3427C IN INSERTION SEQUENCE-RELATED"/>
    <property type="match status" value="1"/>
</dbReference>
<comment type="similarity">
    <text evidence="1">Belongs to the IS21/IS1162 putative ATP-binding protein family.</text>
</comment>
<dbReference type="OrthoDB" id="8150723at2"/>
<dbReference type="PANTHER" id="PTHR30050">
    <property type="entry name" value="CHROMOSOMAL REPLICATION INITIATOR PROTEIN DNAA"/>
    <property type="match status" value="1"/>
</dbReference>
<protein>
    <submittedName>
        <fullName evidence="5">ATPase AAA</fullName>
    </submittedName>
</protein>
<dbReference type="SMART" id="SM00382">
    <property type="entry name" value="AAA"/>
    <property type="match status" value="1"/>
</dbReference>
<dbReference type="InterPro" id="IPR003593">
    <property type="entry name" value="AAA+_ATPase"/>
</dbReference>
<dbReference type="eggNOG" id="COG1484">
    <property type="taxonomic scope" value="Bacteria"/>
</dbReference>
<feature type="domain" description="AAA+ ATPase" evidence="4">
    <location>
        <begin position="98"/>
        <end position="230"/>
    </location>
</feature>
<dbReference type="InterPro" id="IPR028350">
    <property type="entry name" value="DNAC/IstB-like"/>
</dbReference>
<evidence type="ECO:0000256" key="3">
    <source>
        <dbReference type="ARBA" id="ARBA00022840"/>
    </source>
</evidence>
<dbReference type="Proteomes" id="UP000029998">
    <property type="component" value="Unassembled WGS sequence"/>
</dbReference>
<evidence type="ECO:0000256" key="1">
    <source>
        <dbReference type="ARBA" id="ARBA00008059"/>
    </source>
</evidence>
<dbReference type="CDD" id="cd00009">
    <property type="entry name" value="AAA"/>
    <property type="match status" value="1"/>
</dbReference>
<dbReference type="GO" id="GO:0005524">
    <property type="term" value="F:ATP binding"/>
    <property type="evidence" value="ECO:0007669"/>
    <property type="project" value="UniProtKB-KW"/>
</dbReference>
<evidence type="ECO:0000313" key="5">
    <source>
        <dbReference type="EMBL" id="KGM54078.1"/>
    </source>
</evidence>
<keyword evidence="2" id="KW-0547">Nucleotide-binding</keyword>
<name>A0A0A0EVB6_9GAMM</name>
<dbReference type="RefSeq" id="WP_036138017.1">
    <property type="nucleotide sequence ID" value="NZ_AVPU01000017.1"/>
</dbReference>
<proteinExistence type="inferred from homology"/>
<dbReference type="AlphaFoldDB" id="A0A0A0EVB6"/>
<dbReference type="InterPro" id="IPR047661">
    <property type="entry name" value="IstB"/>
</dbReference>
<dbReference type="Pfam" id="PF01695">
    <property type="entry name" value="IstB_IS21"/>
    <property type="match status" value="1"/>
</dbReference>
<keyword evidence="3" id="KW-0067">ATP-binding</keyword>
<evidence type="ECO:0000256" key="2">
    <source>
        <dbReference type="ARBA" id="ARBA00022741"/>
    </source>
</evidence>
<dbReference type="InterPro" id="IPR027417">
    <property type="entry name" value="P-loop_NTPase"/>
</dbReference>
<gene>
    <name evidence="5" type="ORF">N800_05755</name>
</gene>